<comment type="caution">
    <text evidence="2">The sequence shown here is derived from an EMBL/GenBank/DDBJ whole genome shotgun (WGS) entry which is preliminary data.</text>
</comment>
<keyword evidence="3" id="KW-1185">Reference proteome</keyword>
<evidence type="ECO:0000256" key="1">
    <source>
        <dbReference type="SAM" id="Phobius"/>
    </source>
</evidence>
<keyword evidence="1" id="KW-0472">Membrane</keyword>
<sequence>MRLRLRERPTLLLALAVLVAMVVAARVLTDLPLRVAILLGWCAGAATHAAFLLHALIVTSPQTLRSRAEILQDSRWTVLTGTLAAALAALYGVVSEIAGVGDRGPHSITLGIGTLALSWAYLHIVFAVHYAHAYWLEDGGIVFPGGDRPDWAEFLYLSFTVGMTAQVSDVTTCAPGVRRMVLAHGLVSFVFNAAILGLAVNVLAGSAAG</sequence>
<gene>
    <name evidence="2" type="ORF">KPL78_11135</name>
</gene>
<feature type="transmembrane region" description="Helical" evidence="1">
    <location>
        <begin position="76"/>
        <end position="94"/>
    </location>
</feature>
<dbReference type="Pfam" id="PF07077">
    <property type="entry name" value="DUF1345"/>
    <property type="match status" value="1"/>
</dbReference>
<keyword evidence="1" id="KW-0812">Transmembrane</keyword>
<proteinExistence type="predicted"/>
<keyword evidence="1" id="KW-1133">Transmembrane helix</keyword>
<feature type="transmembrane region" description="Helical" evidence="1">
    <location>
        <begin position="35"/>
        <end position="56"/>
    </location>
</feature>
<feature type="transmembrane region" description="Helical" evidence="1">
    <location>
        <begin position="186"/>
        <end position="208"/>
    </location>
</feature>
<name>A0ABS7A813_9PROT</name>
<feature type="transmembrane region" description="Helical" evidence="1">
    <location>
        <begin position="106"/>
        <end position="128"/>
    </location>
</feature>
<dbReference type="InterPro" id="IPR009781">
    <property type="entry name" value="DUF1345"/>
</dbReference>
<dbReference type="Proteomes" id="UP001196565">
    <property type="component" value="Unassembled WGS sequence"/>
</dbReference>
<dbReference type="RefSeq" id="WP_219763003.1">
    <property type="nucleotide sequence ID" value="NZ_JAHYBZ010000003.1"/>
</dbReference>
<organism evidence="2 3">
    <name type="scientific">Roseomonas alba</name>
    <dbReference type="NCBI Taxonomy" id="2846776"/>
    <lineage>
        <taxon>Bacteria</taxon>
        <taxon>Pseudomonadati</taxon>
        <taxon>Pseudomonadota</taxon>
        <taxon>Alphaproteobacteria</taxon>
        <taxon>Acetobacterales</taxon>
        <taxon>Roseomonadaceae</taxon>
        <taxon>Roseomonas</taxon>
    </lineage>
</organism>
<reference evidence="2 3" key="1">
    <citation type="submission" date="2021-07" db="EMBL/GenBank/DDBJ databases">
        <authorList>
            <person name="So Y."/>
        </authorList>
    </citation>
    <scope>NUCLEOTIDE SEQUENCE [LARGE SCALE GENOMIC DNA]</scope>
    <source>
        <strain evidence="2 3">HJA6</strain>
    </source>
</reference>
<accession>A0ABS7A813</accession>
<evidence type="ECO:0000313" key="3">
    <source>
        <dbReference type="Proteomes" id="UP001196565"/>
    </source>
</evidence>
<protein>
    <submittedName>
        <fullName evidence="2">DUF1345 domain-containing protein</fullName>
    </submittedName>
</protein>
<evidence type="ECO:0000313" key="2">
    <source>
        <dbReference type="EMBL" id="MBW6398406.1"/>
    </source>
</evidence>
<dbReference type="EMBL" id="JAHYBZ010000003">
    <property type="protein sequence ID" value="MBW6398406.1"/>
    <property type="molecule type" value="Genomic_DNA"/>
</dbReference>